<proteinExistence type="predicted"/>
<sequence length="158" mass="17056">MSAQFSTAHGPHLDSAAPEIYGAMNQVAQKLQELVGERGLDPQLLEIAFVRASQLNGCTACLSVHGPKARESGIAQEKLDLLPAWREGTAFSDKEKATLELTEHLTKLPAGTRHSDAVVRAGEFFSEDELVALEWGIIVINAFNRISIASGHDPIPQS</sequence>
<evidence type="ECO:0000259" key="1">
    <source>
        <dbReference type="Pfam" id="PF02627"/>
    </source>
</evidence>
<evidence type="ECO:0000313" key="3">
    <source>
        <dbReference type="Proteomes" id="UP000028504"/>
    </source>
</evidence>
<dbReference type="InterPro" id="IPR004675">
    <property type="entry name" value="AhpD_core"/>
</dbReference>
<organism evidence="2 3">
    <name type="scientific">Corynebacterium atypicum</name>
    <dbReference type="NCBI Taxonomy" id="191610"/>
    <lineage>
        <taxon>Bacteria</taxon>
        <taxon>Bacillati</taxon>
        <taxon>Actinomycetota</taxon>
        <taxon>Actinomycetes</taxon>
        <taxon>Mycobacteriales</taxon>
        <taxon>Corynebacteriaceae</taxon>
        <taxon>Corynebacterium</taxon>
    </lineage>
</organism>
<accession>A0ABM5QNY1</accession>
<protein>
    <recommendedName>
        <fullName evidence="1">Carboxymuconolactone decarboxylase-like domain-containing protein</fullName>
    </recommendedName>
</protein>
<evidence type="ECO:0000313" key="2">
    <source>
        <dbReference type="EMBL" id="AIG64553.1"/>
    </source>
</evidence>
<dbReference type="PANTHER" id="PTHR34846">
    <property type="entry name" value="4-CARBOXYMUCONOLACTONE DECARBOXYLASE FAMILY PROTEIN (AFU_ORTHOLOGUE AFUA_6G11590)"/>
    <property type="match status" value="1"/>
</dbReference>
<dbReference type="Gene3D" id="1.20.1290.10">
    <property type="entry name" value="AhpD-like"/>
    <property type="match status" value="1"/>
</dbReference>
<dbReference type="InterPro" id="IPR029032">
    <property type="entry name" value="AhpD-like"/>
</dbReference>
<gene>
    <name evidence="2" type="ORF">CATYP_08115</name>
</gene>
<dbReference type="PANTHER" id="PTHR34846:SF5">
    <property type="entry name" value="CARBOXYMUCONOLACTONE DECARBOXYLASE-LIKE DOMAIN-CONTAINING PROTEIN"/>
    <property type="match status" value="1"/>
</dbReference>
<feature type="domain" description="Carboxymuconolactone decarboxylase-like" evidence="1">
    <location>
        <begin position="18"/>
        <end position="103"/>
    </location>
</feature>
<dbReference type="InterPro" id="IPR003779">
    <property type="entry name" value="CMD-like"/>
</dbReference>
<dbReference type="Proteomes" id="UP000028504">
    <property type="component" value="Chromosome"/>
</dbReference>
<keyword evidence="3" id="KW-1185">Reference proteome</keyword>
<dbReference type="Pfam" id="PF02627">
    <property type="entry name" value="CMD"/>
    <property type="match status" value="1"/>
</dbReference>
<dbReference type="NCBIfam" id="TIGR00778">
    <property type="entry name" value="ahpD_dom"/>
    <property type="match status" value="1"/>
</dbReference>
<name>A0ABM5QNY1_9CORY</name>
<dbReference type="RefSeq" id="WP_038606419.1">
    <property type="nucleotide sequence ID" value="NZ_CP008944.1"/>
</dbReference>
<dbReference type="EMBL" id="CP008944">
    <property type="protein sequence ID" value="AIG64553.1"/>
    <property type="molecule type" value="Genomic_DNA"/>
</dbReference>
<dbReference type="SUPFAM" id="SSF69118">
    <property type="entry name" value="AhpD-like"/>
    <property type="match status" value="1"/>
</dbReference>
<reference evidence="2 3" key="1">
    <citation type="submission" date="2014-07" db="EMBL/GenBank/DDBJ databases">
        <title>Complete genome sequence of Corynebacterium atypicum DSM 44849: identifiction of the mycolic acid biosynthesis genes.</title>
        <authorList>
            <person name="Tippelt A."/>
            <person name="Mollmann S."/>
            <person name="Albersmeier A."/>
            <person name="Jaenicke S."/>
            <person name="Ruckert C."/>
            <person name="Tauch A."/>
        </authorList>
    </citation>
    <scope>NUCLEOTIDE SEQUENCE [LARGE SCALE GENOMIC DNA]</scope>
    <source>
        <strain evidence="2 3">R2070</strain>
    </source>
</reference>